<evidence type="ECO:0000256" key="3">
    <source>
        <dbReference type="ARBA" id="ARBA00005470"/>
    </source>
</evidence>
<evidence type="ECO:0000256" key="4">
    <source>
        <dbReference type="ARBA" id="ARBA00022454"/>
    </source>
</evidence>
<dbReference type="CDD" id="cd22647">
    <property type="entry name" value="CTF3_NTD_HEAT"/>
    <property type="match status" value="1"/>
</dbReference>
<evidence type="ECO:0000313" key="8">
    <source>
        <dbReference type="EMBL" id="RDL35152.1"/>
    </source>
</evidence>
<keyword evidence="5" id="KW-0539">Nucleus</keyword>
<organism evidence="8 9">
    <name type="scientific">Venustampulla echinocandica</name>
    <dbReference type="NCBI Taxonomy" id="2656787"/>
    <lineage>
        <taxon>Eukaryota</taxon>
        <taxon>Fungi</taxon>
        <taxon>Dikarya</taxon>
        <taxon>Ascomycota</taxon>
        <taxon>Pezizomycotina</taxon>
        <taxon>Leotiomycetes</taxon>
        <taxon>Helotiales</taxon>
        <taxon>Pleuroascaceae</taxon>
        <taxon>Venustampulla</taxon>
    </lineage>
</organism>
<comment type="similarity">
    <text evidence="3">Belongs to the CENP-I/CTF3 family.</text>
</comment>
<evidence type="ECO:0000313" key="9">
    <source>
        <dbReference type="Proteomes" id="UP000254866"/>
    </source>
</evidence>
<protein>
    <recommendedName>
        <fullName evidence="10">Mis6-domain-containing protein</fullName>
    </recommendedName>
</protein>
<dbReference type="EMBL" id="NPIC01000006">
    <property type="protein sequence ID" value="RDL35152.1"/>
    <property type="molecule type" value="Genomic_DNA"/>
</dbReference>
<gene>
    <name evidence="8" type="ORF">BP5553_07083</name>
</gene>
<evidence type="ECO:0000256" key="1">
    <source>
        <dbReference type="ARBA" id="ARBA00004123"/>
    </source>
</evidence>
<dbReference type="GO" id="GO:0000939">
    <property type="term" value="C:inner kinetochore"/>
    <property type="evidence" value="ECO:0007669"/>
    <property type="project" value="TreeGrafter"/>
</dbReference>
<evidence type="ECO:0000256" key="6">
    <source>
        <dbReference type="ARBA" id="ARBA00023328"/>
    </source>
</evidence>
<dbReference type="AlphaFoldDB" id="A0A370TIG7"/>
<comment type="subcellular location">
    <subcellularLocation>
        <location evidence="2">Chromosome</location>
        <location evidence="2">Centromere</location>
    </subcellularLocation>
    <subcellularLocation>
        <location evidence="1">Nucleus</location>
    </subcellularLocation>
</comment>
<evidence type="ECO:0008006" key="10">
    <source>
        <dbReference type="Google" id="ProtNLM"/>
    </source>
</evidence>
<name>A0A370TIG7_9HELO</name>
<reference evidence="8 9" key="1">
    <citation type="journal article" date="2018" name="IMA Fungus">
        <title>IMA Genome-F 9: Draft genome sequence of Annulohypoxylon stygium, Aspergillus mulundensis, Berkeleyomyces basicola (syn. Thielaviopsis basicola), Ceratocystis smalleyi, two Cercospora beticola strains, Coleophoma cylindrospora, Fusarium fracticaudum, Phialophora cf. hyalina, and Morchella septimelata.</title>
        <authorList>
            <person name="Wingfield B.D."/>
            <person name="Bills G.F."/>
            <person name="Dong Y."/>
            <person name="Huang W."/>
            <person name="Nel W.J."/>
            <person name="Swalarsk-Parry B.S."/>
            <person name="Vaghefi N."/>
            <person name="Wilken P.M."/>
            <person name="An Z."/>
            <person name="de Beer Z.W."/>
            <person name="De Vos L."/>
            <person name="Chen L."/>
            <person name="Duong T.A."/>
            <person name="Gao Y."/>
            <person name="Hammerbacher A."/>
            <person name="Kikkert J.R."/>
            <person name="Li Y."/>
            <person name="Li H."/>
            <person name="Li K."/>
            <person name="Li Q."/>
            <person name="Liu X."/>
            <person name="Ma X."/>
            <person name="Naidoo K."/>
            <person name="Pethybridge S.J."/>
            <person name="Sun J."/>
            <person name="Steenkamp E.T."/>
            <person name="van der Nest M.A."/>
            <person name="van Wyk S."/>
            <person name="Wingfield M.J."/>
            <person name="Xiong C."/>
            <person name="Yue Q."/>
            <person name="Zhang X."/>
        </authorList>
    </citation>
    <scope>NUCLEOTIDE SEQUENCE [LARGE SCALE GENOMIC DNA]</scope>
    <source>
        <strain evidence="8 9">BP 5553</strain>
    </source>
</reference>
<keyword evidence="4" id="KW-0158">Chromosome</keyword>
<dbReference type="Proteomes" id="UP000254866">
    <property type="component" value="Unassembled WGS sequence"/>
</dbReference>
<keyword evidence="9" id="KW-1185">Reference proteome</keyword>
<dbReference type="InterPro" id="IPR012485">
    <property type="entry name" value="CENP-I"/>
</dbReference>
<evidence type="ECO:0000256" key="2">
    <source>
        <dbReference type="ARBA" id="ARBA00004584"/>
    </source>
</evidence>
<comment type="caution">
    <text evidence="8">The sequence shown here is derived from an EMBL/GenBank/DDBJ whole genome shotgun (WGS) entry which is preliminary data.</text>
</comment>
<dbReference type="Pfam" id="PF07778">
    <property type="entry name" value="CENP-I"/>
    <property type="match status" value="2"/>
</dbReference>
<evidence type="ECO:0000256" key="5">
    <source>
        <dbReference type="ARBA" id="ARBA00023242"/>
    </source>
</evidence>
<dbReference type="PANTHER" id="PTHR48208:SF2">
    <property type="entry name" value="CENTROMERE PROTEIN I"/>
    <property type="match status" value="1"/>
</dbReference>
<dbReference type="RefSeq" id="XP_031867975.1">
    <property type="nucleotide sequence ID" value="XM_032015706.1"/>
</dbReference>
<feature type="region of interest" description="Disordered" evidence="7">
    <location>
        <begin position="212"/>
        <end position="231"/>
    </location>
</feature>
<dbReference type="STRING" id="2656787.A0A370TIG7"/>
<accession>A0A370TIG7</accession>
<dbReference type="GeneID" id="43599932"/>
<dbReference type="OrthoDB" id="6347512at2759"/>
<sequence>MAPPRDEGVTELIDRLEQASKIPAQQRESKVSAKVESVCTIAYEDGLSNTSLDRLLDIITLPNELDQTSTNGLIKNLYPATKVPDTIVIKIVGSLGHGQAKPSYNAQAALVKWLIMVYGVLENPKILSQLYSILFNLLDTIAIRMELIRRAGKEPPLVGLMRVFKDYYPDVIIGDMVSGRASVFTHPNPEWRQHLEEIQDIHFQRTQRELRPNQRAFGGPRRDITGGKQAKTSTIPQVHTFNAHESSVTLEEIEDLHDFVQRFEKIEPPNQLAAVIGDPLLQKFLQLKSSQVYNQRVDSWLFAFFEDQLQNPESSEVRIIEMLEGVRSYAQYTKILPPACFAYIKSMADSWNGIVGRTAILDLLCYTPLSPFEDLYPSILQPVEQAILEDETTEAKLDLLAFYRKLLDRWTVLLLAQPQQSPSAASTITSLVSHADILATTIVQCSLSISTLSKVLEFYESITSMISQPTLKDLVRIPIPPAELIHTLQFTQSLDILSRLCGILALYKHAFEAAMSPRIGDTSGSDTLSYPKDYVKQFNGFLMDVCNCIWRGRAFNTADMNALGCLLPKNTAAVLDNYVKGLGTSLSLPPLFSLSFSPVLCLLAISYVRELEVAAEDEIERTHRGPVTQASLKQLEKDGGLTLAWPDYRLGVLHYLESKGVRGVSELMYSTMKHLAGASETRTR</sequence>
<proteinExistence type="inferred from homology"/>
<keyword evidence="6" id="KW-0137">Centromere</keyword>
<dbReference type="GO" id="GO:0000070">
    <property type="term" value="P:mitotic sister chromatid segregation"/>
    <property type="evidence" value="ECO:0007669"/>
    <property type="project" value="TreeGrafter"/>
</dbReference>
<dbReference type="PANTHER" id="PTHR48208">
    <property type="entry name" value="CENTROMERE PROTEIN I"/>
    <property type="match status" value="1"/>
</dbReference>
<dbReference type="GO" id="GO:0034080">
    <property type="term" value="P:CENP-A containing chromatin assembly"/>
    <property type="evidence" value="ECO:0007669"/>
    <property type="project" value="TreeGrafter"/>
</dbReference>
<evidence type="ECO:0000256" key="7">
    <source>
        <dbReference type="SAM" id="MobiDB-lite"/>
    </source>
</evidence>
<dbReference type="GO" id="GO:0005634">
    <property type="term" value="C:nucleus"/>
    <property type="evidence" value="ECO:0007669"/>
    <property type="project" value="UniProtKB-SubCell"/>
</dbReference>